<evidence type="ECO:0000313" key="3">
    <source>
        <dbReference type="Proteomes" id="UP000789901"/>
    </source>
</evidence>
<proteinExistence type="predicted"/>
<sequence>MYPTMALLQQQITGTSQPEKCINKGSNNEIIEKLTGLMEQIADNLGDYVEVENNEANEENANKDDKPRKLVKKKRKSSESKETDDEEEWKTEDDEEYQDEHLINKTYLYQEIYDESNNFLYEYYLENQTNNTKEIEDKNFNLDNMNEKQKQLIKNLLLKYKDVFAWNSSELGKTTVV</sequence>
<evidence type="ECO:0000313" key="2">
    <source>
        <dbReference type="EMBL" id="CAG8750614.1"/>
    </source>
</evidence>
<accession>A0ABN7VAE2</accession>
<feature type="region of interest" description="Disordered" evidence="1">
    <location>
        <begin position="54"/>
        <end position="97"/>
    </location>
</feature>
<name>A0ABN7VAE2_GIGMA</name>
<keyword evidence="3" id="KW-1185">Reference proteome</keyword>
<dbReference type="EMBL" id="CAJVQB010011805">
    <property type="protein sequence ID" value="CAG8750614.1"/>
    <property type="molecule type" value="Genomic_DNA"/>
</dbReference>
<dbReference type="Proteomes" id="UP000789901">
    <property type="component" value="Unassembled WGS sequence"/>
</dbReference>
<comment type="caution">
    <text evidence="2">The sequence shown here is derived from an EMBL/GenBank/DDBJ whole genome shotgun (WGS) entry which is preliminary data.</text>
</comment>
<feature type="compositionally biased region" description="Acidic residues" evidence="1">
    <location>
        <begin position="82"/>
        <end position="97"/>
    </location>
</feature>
<reference evidence="2 3" key="1">
    <citation type="submission" date="2021-06" db="EMBL/GenBank/DDBJ databases">
        <authorList>
            <person name="Kallberg Y."/>
            <person name="Tangrot J."/>
            <person name="Rosling A."/>
        </authorList>
    </citation>
    <scope>NUCLEOTIDE SEQUENCE [LARGE SCALE GENOMIC DNA]</scope>
    <source>
        <strain evidence="2 3">120-4 pot B 10/14</strain>
    </source>
</reference>
<evidence type="ECO:0000256" key="1">
    <source>
        <dbReference type="SAM" id="MobiDB-lite"/>
    </source>
</evidence>
<protein>
    <submittedName>
        <fullName evidence="2">25220_t:CDS:1</fullName>
    </submittedName>
</protein>
<gene>
    <name evidence="2" type="ORF">GMARGA_LOCUS16344</name>
</gene>
<organism evidence="2 3">
    <name type="scientific">Gigaspora margarita</name>
    <dbReference type="NCBI Taxonomy" id="4874"/>
    <lineage>
        <taxon>Eukaryota</taxon>
        <taxon>Fungi</taxon>
        <taxon>Fungi incertae sedis</taxon>
        <taxon>Mucoromycota</taxon>
        <taxon>Glomeromycotina</taxon>
        <taxon>Glomeromycetes</taxon>
        <taxon>Diversisporales</taxon>
        <taxon>Gigasporaceae</taxon>
        <taxon>Gigaspora</taxon>
    </lineage>
</organism>